<organism evidence="1 2">
    <name type="scientific">Gimesia chilikensis</name>
    <dbReference type="NCBI Taxonomy" id="2605989"/>
    <lineage>
        <taxon>Bacteria</taxon>
        <taxon>Pseudomonadati</taxon>
        <taxon>Planctomycetota</taxon>
        <taxon>Planctomycetia</taxon>
        <taxon>Planctomycetales</taxon>
        <taxon>Planctomycetaceae</taxon>
        <taxon>Gimesia</taxon>
    </lineage>
</organism>
<sequence length="373" mass="39547">MGRIHQLRLHGVNVVFIADPRGDRCGACRMVRPVAAQREAQVAVVDDRGWIVFERGHFFEVEVLHRAHTVGRQGVAGVDHGLSLGVEVQDVISPPSVGRTQDRRSVNREVAVLRERIDEDVVIEFTADHVFHEAGVRVRLFGLQLTQLDGVRSEDVLRGVDDIHVEDDACTGEAEVDCVVAVDVGDHVGTAAVTGLHQEDVVATVTAADAVTAAVQEVAAQAVTQDVVIVVARDVVVAVTTEDVFDAVVVIATTGAGYQATADIRSGAGEQVDGHARGVVPVVQAVVTGVPVEGAGQAGPVTEVEAVILRPPDQVLEVGEVQTLFGRSRNRIAGNRRSADGQVVAFGDNEAFIVGRDAPVVIQVRAFQRVAVG</sequence>
<protein>
    <submittedName>
        <fullName evidence="1">Uncharacterized protein</fullName>
    </submittedName>
</protein>
<evidence type="ECO:0000313" key="1">
    <source>
        <dbReference type="EMBL" id="QDU01644.1"/>
    </source>
</evidence>
<accession>A0A517W8R9</accession>
<name>A0A517W8R9_9PLAN</name>
<reference evidence="1 2" key="1">
    <citation type="submission" date="2019-02" db="EMBL/GenBank/DDBJ databases">
        <title>Deep-cultivation of Planctomycetes and their phenomic and genomic characterization uncovers novel biology.</title>
        <authorList>
            <person name="Wiegand S."/>
            <person name="Jogler M."/>
            <person name="Boedeker C."/>
            <person name="Pinto D."/>
            <person name="Vollmers J."/>
            <person name="Rivas-Marin E."/>
            <person name="Kohn T."/>
            <person name="Peeters S.H."/>
            <person name="Heuer A."/>
            <person name="Rast P."/>
            <person name="Oberbeckmann S."/>
            <person name="Bunk B."/>
            <person name="Jeske O."/>
            <person name="Meyerdierks A."/>
            <person name="Storesund J.E."/>
            <person name="Kallscheuer N."/>
            <person name="Luecker S."/>
            <person name="Lage O.M."/>
            <person name="Pohl T."/>
            <person name="Merkel B.J."/>
            <person name="Hornburger P."/>
            <person name="Mueller R.-W."/>
            <person name="Bruemmer F."/>
            <person name="Labrenz M."/>
            <person name="Spormann A.M."/>
            <person name="Op den Camp H."/>
            <person name="Overmann J."/>
            <person name="Amann R."/>
            <person name="Jetten M.S.M."/>
            <person name="Mascher T."/>
            <person name="Medema M.H."/>
            <person name="Devos D.P."/>
            <person name="Kaster A.-K."/>
            <person name="Ovreas L."/>
            <person name="Rohde M."/>
            <person name="Galperin M.Y."/>
            <person name="Jogler C."/>
        </authorList>
    </citation>
    <scope>NUCLEOTIDE SEQUENCE [LARGE SCALE GENOMIC DNA]</scope>
    <source>
        <strain evidence="1 2">V6</strain>
    </source>
</reference>
<dbReference type="EMBL" id="CP036347">
    <property type="protein sequence ID" value="QDU01644.1"/>
    <property type="molecule type" value="Genomic_DNA"/>
</dbReference>
<evidence type="ECO:0000313" key="2">
    <source>
        <dbReference type="Proteomes" id="UP000320722"/>
    </source>
</evidence>
<proteinExistence type="predicted"/>
<gene>
    <name evidence="1" type="ORF">V6x_13250</name>
</gene>
<dbReference type="Proteomes" id="UP000320722">
    <property type="component" value="Chromosome"/>
</dbReference>
<dbReference type="AlphaFoldDB" id="A0A517W8R9"/>